<keyword evidence="3" id="KW-1185">Reference proteome</keyword>
<feature type="chain" id="PRO_5035714684" evidence="1">
    <location>
        <begin position="17"/>
        <end position="269"/>
    </location>
</feature>
<evidence type="ECO:0000313" key="2">
    <source>
        <dbReference type="EMBL" id="CAD8119773.1"/>
    </source>
</evidence>
<gene>
    <name evidence="2" type="ORF">PSON_ATCC_30995.1.T1220182</name>
</gene>
<dbReference type="Proteomes" id="UP000692954">
    <property type="component" value="Unassembled WGS sequence"/>
</dbReference>
<reference evidence="2" key="1">
    <citation type="submission" date="2021-01" db="EMBL/GenBank/DDBJ databases">
        <authorList>
            <consortium name="Genoscope - CEA"/>
            <person name="William W."/>
        </authorList>
    </citation>
    <scope>NUCLEOTIDE SEQUENCE</scope>
</reference>
<comment type="caution">
    <text evidence="2">The sequence shown here is derived from an EMBL/GenBank/DDBJ whole genome shotgun (WGS) entry which is preliminary data.</text>
</comment>
<name>A0A8S1QWJ0_9CILI</name>
<keyword evidence="1" id="KW-0732">Signal</keyword>
<dbReference type="EMBL" id="CAJJDN010000122">
    <property type="protein sequence ID" value="CAD8119773.1"/>
    <property type="molecule type" value="Genomic_DNA"/>
</dbReference>
<evidence type="ECO:0000313" key="3">
    <source>
        <dbReference type="Proteomes" id="UP000692954"/>
    </source>
</evidence>
<dbReference type="AlphaFoldDB" id="A0A8S1QWJ0"/>
<organism evidence="2 3">
    <name type="scientific">Paramecium sonneborni</name>
    <dbReference type="NCBI Taxonomy" id="65129"/>
    <lineage>
        <taxon>Eukaryota</taxon>
        <taxon>Sar</taxon>
        <taxon>Alveolata</taxon>
        <taxon>Ciliophora</taxon>
        <taxon>Intramacronucleata</taxon>
        <taxon>Oligohymenophorea</taxon>
        <taxon>Peniculida</taxon>
        <taxon>Parameciidae</taxon>
        <taxon>Paramecium</taxon>
    </lineage>
</organism>
<evidence type="ECO:0000256" key="1">
    <source>
        <dbReference type="SAM" id="SignalP"/>
    </source>
</evidence>
<feature type="signal peptide" evidence="1">
    <location>
        <begin position="1"/>
        <end position="16"/>
    </location>
</feature>
<accession>A0A8S1QWJ0</accession>
<dbReference type="OrthoDB" id="288443at2759"/>
<protein>
    <submittedName>
        <fullName evidence="2">Uncharacterized protein</fullName>
    </submittedName>
</protein>
<proteinExistence type="predicted"/>
<sequence>MARSLILLSLLIMAYSIEVKINGCTCDEVLKENDCNDYPIGGGIECDWNEEKKVCESYPTVECSIITGSDTCRGLTSCGWVNGKCVDFKQCSDYQETVDQKCNNINHTCILLKDDKCGKIEIPECESFTPELCKNTSEKRCVQYGTPAKCVTMEKCEQGSNNQSQCNKNLISCIWDSDKCRDKKCADIQTKDACKFLLSFDGQMATLCHWTDEGKCIDGEDDHYTEENCFGHSAYGKVWRDGKCQSCQASPGYGKLLSLVMMLVAIIMM</sequence>